<name>A0A9D9HP09_9SPIR</name>
<dbReference type="InterPro" id="IPR036779">
    <property type="entry name" value="LysM_dom_sf"/>
</dbReference>
<evidence type="ECO:0000313" key="2">
    <source>
        <dbReference type="Proteomes" id="UP000823638"/>
    </source>
</evidence>
<accession>A0A9D9HP09</accession>
<evidence type="ECO:0008006" key="3">
    <source>
        <dbReference type="Google" id="ProtNLM"/>
    </source>
</evidence>
<dbReference type="InterPro" id="IPR052196">
    <property type="entry name" value="Bact_Kbp"/>
</dbReference>
<dbReference type="AlphaFoldDB" id="A0A9D9HP09"/>
<dbReference type="PANTHER" id="PTHR34700">
    <property type="entry name" value="POTASSIUM BINDING PROTEIN KBP"/>
    <property type="match status" value="1"/>
</dbReference>
<dbReference type="PANTHER" id="PTHR34700:SF4">
    <property type="entry name" value="PHAGE-LIKE ELEMENT PBSX PROTEIN XKDP"/>
    <property type="match status" value="1"/>
</dbReference>
<dbReference type="Gene3D" id="3.10.350.10">
    <property type="entry name" value="LysM domain"/>
    <property type="match status" value="1"/>
</dbReference>
<protein>
    <recommendedName>
        <fullName evidence="3">LysM domain-containing protein</fullName>
    </recommendedName>
</protein>
<reference evidence="1" key="2">
    <citation type="journal article" date="2021" name="PeerJ">
        <title>Extensive microbial diversity within the chicken gut microbiome revealed by metagenomics and culture.</title>
        <authorList>
            <person name="Gilroy R."/>
            <person name="Ravi A."/>
            <person name="Getino M."/>
            <person name="Pursley I."/>
            <person name="Horton D.L."/>
            <person name="Alikhan N.F."/>
            <person name="Baker D."/>
            <person name="Gharbi K."/>
            <person name="Hall N."/>
            <person name="Watson M."/>
            <person name="Adriaenssens E.M."/>
            <person name="Foster-Nyarko E."/>
            <person name="Jarju S."/>
            <person name="Secka A."/>
            <person name="Antonio M."/>
            <person name="Oren A."/>
            <person name="Chaudhuri R.R."/>
            <person name="La Ragione R."/>
            <person name="Hildebrand F."/>
            <person name="Pallen M.J."/>
        </authorList>
    </citation>
    <scope>NUCLEOTIDE SEQUENCE</scope>
    <source>
        <strain evidence="1">10532</strain>
    </source>
</reference>
<comment type="caution">
    <text evidence="1">The sequence shown here is derived from an EMBL/GenBank/DDBJ whole genome shotgun (WGS) entry which is preliminary data.</text>
</comment>
<proteinExistence type="predicted"/>
<reference evidence="1" key="1">
    <citation type="submission" date="2020-10" db="EMBL/GenBank/DDBJ databases">
        <authorList>
            <person name="Gilroy R."/>
        </authorList>
    </citation>
    <scope>NUCLEOTIDE SEQUENCE</scope>
    <source>
        <strain evidence="1">10532</strain>
    </source>
</reference>
<gene>
    <name evidence="1" type="ORF">IAA81_04010</name>
</gene>
<sequence>MKRFIFFLLFVLCTALVFSASYDNNQYSRKSRFYLSLAQRSFDSGDYEASAEYSRQAADYAAQSEAYIQKMVARSEAETLMNTARTRLTWAKSLNAEKFFPDVYSIAVDSIALGSDAFYAEDYALSKEYAQKALDALSNVRDVDPLPQYYVVRSWRDAKHCFWTIAGYPYVFDDSFQWRKLYEANKDKIPDPDNPNLILPGTVLTIPSLYGEYREGTFDPGKKYDPLVKN</sequence>
<dbReference type="Proteomes" id="UP000823638">
    <property type="component" value="Unassembled WGS sequence"/>
</dbReference>
<organism evidence="1 2">
    <name type="scientific">Candidatus Gallitreponema excrementavium</name>
    <dbReference type="NCBI Taxonomy" id="2840840"/>
    <lineage>
        <taxon>Bacteria</taxon>
        <taxon>Pseudomonadati</taxon>
        <taxon>Spirochaetota</taxon>
        <taxon>Spirochaetia</taxon>
        <taxon>Spirochaetales</taxon>
        <taxon>Candidatus Gallitreponema</taxon>
    </lineage>
</organism>
<dbReference type="EMBL" id="JADIMM010000056">
    <property type="protein sequence ID" value="MBO8457376.1"/>
    <property type="molecule type" value="Genomic_DNA"/>
</dbReference>
<evidence type="ECO:0000313" key="1">
    <source>
        <dbReference type="EMBL" id="MBO8457376.1"/>
    </source>
</evidence>